<proteinExistence type="predicted"/>
<organism evidence="2 3">
    <name type="scientific">Metabacillus endolithicus</name>
    <dbReference type="NCBI Taxonomy" id="1535204"/>
    <lineage>
        <taxon>Bacteria</taxon>
        <taxon>Bacillati</taxon>
        <taxon>Bacillota</taxon>
        <taxon>Bacilli</taxon>
        <taxon>Bacillales</taxon>
        <taxon>Bacillaceae</taxon>
        <taxon>Metabacillus</taxon>
    </lineage>
</organism>
<dbReference type="Gene3D" id="1.20.1480.30">
    <property type="entry name" value="Designed four-helix bundle protein"/>
    <property type="match status" value="1"/>
</dbReference>
<evidence type="ECO:0000313" key="2">
    <source>
        <dbReference type="EMBL" id="MFD2215063.1"/>
    </source>
</evidence>
<keyword evidence="3" id="KW-1185">Reference proteome</keyword>
<gene>
    <name evidence="2" type="ORF">ACFSKK_15340</name>
</gene>
<protein>
    <submittedName>
        <fullName evidence="2">Uncharacterized protein</fullName>
    </submittedName>
</protein>
<accession>A0ABW5C2F4</accession>
<comment type="caution">
    <text evidence="2">The sequence shown here is derived from an EMBL/GenBank/DDBJ whole genome shotgun (WGS) entry which is preliminary data.</text>
</comment>
<reference evidence="3" key="1">
    <citation type="journal article" date="2019" name="Int. J. Syst. Evol. Microbiol.">
        <title>The Global Catalogue of Microorganisms (GCM) 10K type strain sequencing project: providing services to taxonomists for standard genome sequencing and annotation.</title>
        <authorList>
            <consortium name="The Broad Institute Genomics Platform"/>
            <consortium name="The Broad Institute Genome Sequencing Center for Infectious Disease"/>
            <person name="Wu L."/>
            <person name="Ma J."/>
        </authorList>
    </citation>
    <scope>NUCLEOTIDE SEQUENCE [LARGE SCALE GENOMIC DNA]</scope>
    <source>
        <strain evidence="3">CGMCC 1.15474</strain>
    </source>
</reference>
<evidence type="ECO:0000313" key="3">
    <source>
        <dbReference type="Proteomes" id="UP001597318"/>
    </source>
</evidence>
<feature type="coiled-coil region" evidence="1">
    <location>
        <begin position="9"/>
        <end position="50"/>
    </location>
</feature>
<evidence type="ECO:0000256" key="1">
    <source>
        <dbReference type="SAM" id="Coils"/>
    </source>
</evidence>
<dbReference type="RefSeq" id="WP_247346616.1">
    <property type="nucleotide sequence ID" value="NZ_CP095550.1"/>
</dbReference>
<dbReference type="Proteomes" id="UP001597318">
    <property type="component" value="Unassembled WGS sequence"/>
</dbReference>
<keyword evidence="1" id="KW-0175">Coiled coil</keyword>
<dbReference type="EMBL" id="JBHUIK010000003">
    <property type="protein sequence ID" value="MFD2215063.1"/>
    <property type="molecule type" value="Genomic_DNA"/>
</dbReference>
<sequence>MEEQLKKFMEQIDKRLNAIDEKLNHLTNEARDLKERQATLEEHHNNFAKESISHLNKCEEDLRATHKKLHQFNTNIEYLSGKTGIHDTKLNYIEKQLEL</sequence>
<name>A0ABW5C2F4_9BACI</name>